<dbReference type="AlphaFoldDB" id="A0A0F4G528"/>
<organism evidence="2 3">
    <name type="scientific">Zymoseptoria brevis</name>
    <dbReference type="NCBI Taxonomy" id="1047168"/>
    <lineage>
        <taxon>Eukaryota</taxon>
        <taxon>Fungi</taxon>
        <taxon>Dikarya</taxon>
        <taxon>Ascomycota</taxon>
        <taxon>Pezizomycotina</taxon>
        <taxon>Dothideomycetes</taxon>
        <taxon>Dothideomycetidae</taxon>
        <taxon>Mycosphaerellales</taxon>
        <taxon>Mycosphaerellaceae</taxon>
        <taxon>Zymoseptoria</taxon>
    </lineage>
</organism>
<protein>
    <submittedName>
        <fullName evidence="2">Uncharacterized protein</fullName>
    </submittedName>
</protein>
<dbReference type="OrthoDB" id="10627855at2759"/>
<dbReference type="Proteomes" id="UP000033647">
    <property type="component" value="Unassembled WGS sequence"/>
</dbReference>
<sequence>MLRQTRSAGKRPALTPLSTNTTVGLSKKRGLPADQDEFVDTPTKKPAKRRAKKQQDDDDDDDFEPSGSRTPPKKKGRSQPVLSEEESEGEDEEEYVSEDDDLDDQNDDDATKASPSEPTIDGTKKKRATPRAAIPLKFNLESFTALDIGEAGPVHRLPLVDEARCHDEFNRRWQKGIRFRRRKALGPDGYAHFTRDQLTWWLATSEEEVWQLTQLAYTEERQRVLGGTFLGLYKFTDLPRPTHEEMEMWQVYGDMLDTYGRLDKLYGGSGSACMESHGTYSRWHYYERCMRRFLANVSVELDTKHSEHLRHALRPGVTMNIRTCAVLDPQRHSHIEIITLEGLFIDVMQTFDRLYIPSGTRVGDSVEAREASIAASDNDMTWKGLNHSTCFLQATRPGGDPKVLQLEAQGWDCEICHQEDRKQLGCWTGTDKRCLDYLPLQNKWVCTRCVGVVVQNELRKSFPDLKTLQRRREGGDPGSRQRNALLLRMSSISLAEYRQLLATQEHKCPVCLRVNLAEGKDAWRPNSMQEMFPDQAYMCNDCVAARSHSRNSKLSDQALVDMRRAFYDEEMQAANKTGSGNGQRNKDIRQEKFDLMHSQDMCCPGCNTKPWGDITKPDDITKALHGSAQDIPFGDRAMMCRLCGLWLQNQIKKPMTKKVFHEKLAARHQKYADANENCDNAWACRKVVFITNLYLGL</sequence>
<feature type="region of interest" description="Disordered" evidence="1">
    <location>
        <begin position="1"/>
        <end position="128"/>
    </location>
</feature>
<dbReference type="EMBL" id="LAFY01005806">
    <property type="protein sequence ID" value="KJX92461.1"/>
    <property type="molecule type" value="Genomic_DNA"/>
</dbReference>
<evidence type="ECO:0000313" key="2">
    <source>
        <dbReference type="EMBL" id="KJX92461.1"/>
    </source>
</evidence>
<reference evidence="2 3" key="1">
    <citation type="submission" date="2015-03" db="EMBL/GenBank/DDBJ databases">
        <title>RNA-seq based gene annotation and comparative genomics of four Zymoseptoria species reveal species-specific pathogenicity related genes and transposable element activity.</title>
        <authorList>
            <person name="Grandaubert J."/>
            <person name="Bhattacharyya A."/>
            <person name="Stukenbrock E.H."/>
        </authorList>
    </citation>
    <scope>NUCLEOTIDE SEQUENCE [LARGE SCALE GENOMIC DNA]</scope>
    <source>
        <strain evidence="2 3">Zb18110</strain>
    </source>
</reference>
<evidence type="ECO:0000313" key="3">
    <source>
        <dbReference type="Proteomes" id="UP000033647"/>
    </source>
</evidence>
<gene>
    <name evidence="2" type="ORF">TI39_contig5851g00011</name>
</gene>
<keyword evidence="3" id="KW-1185">Reference proteome</keyword>
<evidence type="ECO:0000256" key="1">
    <source>
        <dbReference type="SAM" id="MobiDB-lite"/>
    </source>
</evidence>
<accession>A0A0F4G528</accession>
<proteinExistence type="predicted"/>
<name>A0A0F4G528_9PEZI</name>
<comment type="caution">
    <text evidence="2">The sequence shown here is derived from an EMBL/GenBank/DDBJ whole genome shotgun (WGS) entry which is preliminary data.</text>
</comment>
<feature type="compositionally biased region" description="Acidic residues" evidence="1">
    <location>
        <begin position="83"/>
        <end position="108"/>
    </location>
</feature>